<feature type="transmembrane region" description="Helical" evidence="10">
    <location>
        <begin position="403"/>
        <end position="424"/>
    </location>
</feature>
<name>A0A8H4JZV6_9HYPO</name>
<dbReference type="Pfam" id="PF07690">
    <property type="entry name" value="MFS_1"/>
    <property type="match status" value="1"/>
</dbReference>
<evidence type="ECO:0000256" key="3">
    <source>
        <dbReference type="ARBA" id="ARBA00022833"/>
    </source>
</evidence>
<feature type="domain" description="C2H2-type" evidence="11">
    <location>
        <begin position="578"/>
        <end position="605"/>
    </location>
</feature>
<keyword evidence="7" id="KW-0539">Nucleus</keyword>
<feature type="transmembrane region" description="Helical" evidence="10">
    <location>
        <begin position="497"/>
        <end position="518"/>
    </location>
</feature>
<dbReference type="PROSITE" id="PS00463">
    <property type="entry name" value="ZN2_CY6_FUNGAL_1"/>
    <property type="match status" value="1"/>
</dbReference>
<dbReference type="OrthoDB" id="40579at2759"/>
<gene>
    <name evidence="13" type="ORF">FACUT_3329</name>
</gene>
<dbReference type="Pfam" id="PF04082">
    <property type="entry name" value="Fungal_trans"/>
    <property type="match status" value="1"/>
</dbReference>
<feature type="transmembrane region" description="Helical" evidence="10">
    <location>
        <begin position="466"/>
        <end position="485"/>
    </location>
</feature>
<dbReference type="GO" id="GO:0016020">
    <property type="term" value="C:membrane"/>
    <property type="evidence" value="ECO:0007669"/>
    <property type="project" value="UniProtKB-SubCell"/>
</dbReference>
<dbReference type="SUPFAM" id="SSF103473">
    <property type="entry name" value="MFS general substrate transporter"/>
    <property type="match status" value="1"/>
</dbReference>
<keyword evidence="5" id="KW-0804">Transcription</keyword>
<evidence type="ECO:0000313" key="14">
    <source>
        <dbReference type="Proteomes" id="UP000536711"/>
    </source>
</evidence>
<dbReference type="InterPro" id="IPR036259">
    <property type="entry name" value="MFS_trans_sf"/>
</dbReference>
<dbReference type="PANTHER" id="PTHR47660:SF2">
    <property type="entry name" value="TRANSCRIPTION FACTOR WITH C2H2 AND ZN(2)-CYS(6) DNA BINDING DOMAIN (EUROFUNG)"/>
    <property type="match status" value="1"/>
</dbReference>
<keyword evidence="6" id="KW-0325">Glycoprotein</keyword>
<feature type="region of interest" description="Disordered" evidence="9">
    <location>
        <begin position="1"/>
        <end position="21"/>
    </location>
</feature>
<organism evidence="13 14">
    <name type="scientific">Fusarium acutatum</name>
    <dbReference type="NCBI Taxonomy" id="78861"/>
    <lineage>
        <taxon>Eukaryota</taxon>
        <taxon>Fungi</taxon>
        <taxon>Dikarya</taxon>
        <taxon>Ascomycota</taxon>
        <taxon>Pezizomycotina</taxon>
        <taxon>Sordariomycetes</taxon>
        <taxon>Hypocreomycetidae</taxon>
        <taxon>Hypocreales</taxon>
        <taxon>Nectriaceae</taxon>
        <taxon>Fusarium</taxon>
        <taxon>Fusarium fujikuroi species complex</taxon>
    </lineage>
</organism>
<evidence type="ECO:0000256" key="8">
    <source>
        <dbReference type="PROSITE-ProRule" id="PRU00042"/>
    </source>
</evidence>
<proteinExistence type="predicted"/>
<dbReference type="CDD" id="cd12148">
    <property type="entry name" value="fungal_TF_MHR"/>
    <property type="match status" value="1"/>
</dbReference>
<comment type="caution">
    <text evidence="13">The sequence shown here is derived from an EMBL/GenBank/DDBJ whole genome shotgun (WGS) entry which is preliminary data.</text>
</comment>
<dbReference type="Pfam" id="PF00172">
    <property type="entry name" value="Zn_clus"/>
    <property type="match status" value="1"/>
</dbReference>
<evidence type="ECO:0000313" key="13">
    <source>
        <dbReference type="EMBL" id="KAF4440599.1"/>
    </source>
</evidence>
<evidence type="ECO:0000259" key="12">
    <source>
        <dbReference type="PROSITE" id="PS50850"/>
    </source>
</evidence>
<comment type="subcellular location">
    <subcellularLocation>
        <location evidence="1">Membrane</location>
        <topology evidence="1">Multi-pass membrane protein</topology>
    </subcellularLocation>
</comment>
<dbReference type="GO" id="GO:0008270">
    <property type="term" value="F:zinc ion binding"/>
    <property type="evidence" value="ECO:0007669"/>
    <property type="project" value="UniProtKB-KW"/>
</dbReference>
<dbReference type="InterPro" id="IPR020846">
    <property type="entry name" value="MFS_dom"/>
</dbReference>
<dbReference type="GO" id="GO:0006351">
    <property type="term" value="P:DNA-templated transcription"/>
    <property type="evidence" value="ECO:0007669"/>
    <property type="project" value="InterPro"/>
</dbReference>
<dbReference type="PROSITE" id="PS50850">
    <property type="entry name" value="MFS"/>
    <property type="match status" value="1"/>
</dbReference>
<dbReference type="PROSITE" id="PS50157">
    <property type="entry name" value="ZINC_FINGER_C2H2_2"/>
    <property type="match status" value="1"/>
</dbReference>
<dbReference type="InterPro" id="IPR007219">
    <property type="entry name" value="XnlR_reg_dom"/>
</dbReference>
<feature type="transmembrane region" description="Helical" evidence="10">
    <location>
        <begin position="430"/>
        <end position="454"/>
    </location>
</feature>
<evidence type="ECO:0000256" key="1">
    <source>
        <dbReference type="ARBA" id="ARBA00004141"/>
    </source>
</evidence>
<reference evidence="13 14" key="1">
    <citation type="submission" date="2020-01" db="EMBL/GenBank/DDBJ databases">
        <title>Identification and distribution of gene clusters putatively required for synthesis of sphingolipid metabolism inhibitors in phylogenetically diverse species of the filamentous fungus Fusarium.</title>
        <authorList>
            <person name="Kim H.-S."/>
            <person name="Busman M."/>
            <person name="Brown D.W."/>
            <person name="Divon H."/>
            <person name="Uhlig S."/>
            <person name="Proctor R.H."/>
        </authorList>
    </citation>
    <scope>NUCLEOTIDE SEQUENCE [LARGE SCALE GENOMIC DNA]</scope>
    <source>
        <strain evidence="13 14">NRRL 13308</strain>
    </source>
</reference>
<keyword evidence="10" id="KW-0472">Membrane</keyword>
<dbReference type="PANTHER" id="PTHR47660">
    <property type="entry name" value="TRANSCRIPTION FACTOR WITH C2H2 AND ZN(2)-CYS(6) DNA BINDING DOMAIN (EUROFUNG)-RELATED-RELATED"/>
    <property type="match status" value="1"/>
</dbReference>
<evidence type="ECO:0000256" key="10">
    <source>
        <dbReference type="SAM" id="Phobius"/>
    </source>
</evidence>
<keyword evidence="2" id="KW-0479">Metal-binding</keyword>
<dbReference type="GO" id="GO:0003677">
    <property type="term" value="F:DNA binding"/>
    <property type="evidence" value="ECO:0007669"/>
    <property type="project" value="InterPro"/>
</dbReference>
<evidence type="ECO:0000256" key="5">
    <source>
        <dbReference type="ARBA" id="ARBA00023163"/>
    </source>
</evidence>
<keyword evidence="3" id="KW-0862">Zinc</keyword>
<dbReference type="InterPro" id="IPR011701">
    <property type="entry name" value="MFS"/>
</dbReference>
<accession>A0A8H4JZV6</accession>
<feature type="transmembrane region" description="Helical" evidence="10">
    <location>
        <begin position="324"/>
        <end position="352"/>
    </location>
</feature>
<keyword evidence="14" id="KW-1185">Reference proteome</keyword>
<dbReference type="Gene3D" id="1.20.1250.20">
    <property type="entry name" value="MFS general substrate transporter like domains"/>
    <property type="match status" value="1"/>
</dbReference>
<dbReference type="SMART" id="SM00066">
    <property type="entry name" value="GAL4"/>
    <property type="match status" value="1"/>
</dbReference>
<dbReference type="SUPFAM" id="SSF57701">
    <property type="entry name" value="Zn2/Cys6 DNA-binding domain"/>
    <property type="match status" value="1"/>
</dbReference>
<feature type="transmembrane region" description="Helical" evidence="10">
    <location>
        <begin position="131"/>
        <end position="148"/>
    </location>
</feature>
<feature type="transmembrane region" description="Helical" evidence="10">
    <location>
        <begin position="358"/>
        <end position="382"/>
    </location>
</feature>
<feature type="domain" description="Major facilitator superfamily (MFS) profile" evidence="12">
    <location>
        <begin position="57"/>
        <end position="523"/>
    </location>
</feature>
<dbReference type="CDD" id="cd00067">
    <property type="entry name" value="GAL4"/>
    <property type="match status" value="1"/>
</dbReference>
<feature type="transmembrane region" description="Helical" evidence="10">
    <location>
        <begin position="101"/>
        <end position="119"/>
    </location>
</feature>
<keyword evidence="4" id="KW-0805">Transcription regulation</keyword>
<keyword evidence="10" id="KW-0812">Transmembrane</keyword>
<evidence type="ECO:0000256" key="9">
    <source>
        <dbReference type="SAM" id="MobiDB-lite"/>
    </source>
</evidence>
<dbReference type="GO" id="GO:0022857">
    <property type="term" value="F:transmembrane transporter activity"/>
    <property type="evidence" value="ECO:0007669"/>
    <property type="project" value="InterPro"/>
</dbReference>
<feature type="transmembrane region" description="Helical" evidence="10">
    <location>
        <begin position="55"/>
        <end position="81"/>
    </location>
</feature>
<feature type="transmembrane region" description="Helical" evidence="10">
    <location>
        <begin position="219"/>
        <end position="239"/>
    </location>
</feature>
<dbReference type="GO" id="GO:0000981">
    <property type="term" value="F:DNA-binding transcription factor activity, RNA polymerase II-specific"/>
    <property type="evidence" value="ECO:0007669"/>
    <property type="project" value="InterPro"/>
</dbReference>
<evidence type="ECO:0000256" key="7">
    <source>
        <dbReference type="ARBA" id="ARBA00023242"/>
    </source>
</evidence>
<keyword evidence="10" id="KW-1133">Transmembrane helix</keyword>
<feature type="compositionally biased region" description="Polar residues" evidence="9">
    <location>
        <begin position="1"/>
        <end position="16"/>
    </location>
</feature>
<dbReference type="Gene3D" id="4.10.240.10">
    <property type="entry name" value="Zn(2)-C6 fungal-type DNA-binding domain"/>
    <property type="match status" value="1"/>
</dbReference>
<evidence type="ECO:0000256" key="4">
    <source>
        <dbReference type="ARBA" id="ARBA00023015"/>
    </source>
</evidence>
<evidence type="ECO:0000256" key="6">
    <source>
        <dbReference type="ARBA" id="ARBA00023180"/>
    </source>
</evidence>
<dbReference type="EMBL" id="JAADJF010000072">
    <property type="protein sequence ID" value="KAF4440599.1"/>
    <property type="molecule type" value="Genomic_DNA"/>
</dbReference>
<evidence type="ECO:0000259" key="11">
    <source>
        <dbReference type="PROSITE" id="PS50157"/>
    </source>
</evidence>
<dbReference type="InterPro" id="IPR036864">
    <property type="entry name" value="Zn2-C6_fun-type_DNA-bd_sf"/>
</dbReference>
<dbReference type="InterPro" id="IPR013087">
    <property type="entry name" value="Znf_C2H2_type"/>
</dbReference>
<evidence type="ECO:0000256" key="2">
    <source>
        <dbReference type="ARBA" id="ARBA00022723"/>
    </source>
</evidence>
<dbReference type="Gene3D" id="3.30.160.60">
    <property type="entry name" value="Classic Zinc Finger"/>
    <property type="match status" value="1"/>
</dbReference>
<protein>
    <submittedName>
        <fullName evidence="13">Transcription factor Pig1p</fullName>
    </submittedName>
</protein>
<dbReference type="InterPro" id="IPR001138">
    <property type="entry name" value="Zn2Cys6_DnaBD"/>
</dbReference>
<keyword evidence="8" id="KW-0863">Zinc-finger</keyword>
<dbReference type="PROSITE" id="PS00028">
    <property type="entry name" value="ZINC_FINGER_C2H2_1"/>
    <property type="match status" value="1"/>
</dbReference>
<dbReference type="Proteomes" id="UP000536711">
    <property type="component" value="Unassembled WGS sequence"/>
</dbReference>
<dbReference type="SUPFAM" id="SSF57667">
    <property type="entry name" value="beta-beta-alpha zinc fingers"/>
    <property type="match status" value="1"/>
</dbReference>
<dbReference type="InterPro" id="IPR036236">
    <property type="entry name" value="Znf_C2H2_sf"/>
</dbReference>
<feature type="transmembrane region" description="Helical" evidence="10">
    <location>
        <begin position="190"/>
        <end position="213"/>
    </location>
</feature>
<sequence length="1370" mass="152221">MSINIPKTSMGTSDAPNNMLGGLRLRNEETNEIILIPTPTNDPNDPLNWSKPYRFYIAVLVSCAIFFSNFLAAGPSVAIVSTTESFFGPPGPDFNAKVSKIAYFFTTTALLQGMGNLIWMPFVAKYGRRPTYVLSFILYTAVAAWAGGATTYGSALAARILMGFASGVAECLAPLTISDLFFLHERGAVMAIYTTALSSGVGVGIIVAGLITINLSWRYIYWVSVALIGVCTILIIFTFPETVYNRQEIAEGTHTHIETNRKDQDEDIEKVQFDEASASGHLSYAPSPKRTFLQNLSLYSGTHTKESLLKLFFRPIVLLTLPPVLWATLVMSVTIGFLVAISSNFAVAFAATYGFKPWQAGLCFISCPIGAGVGAFFGGHFSDKVADRLTRKNGGIREPEMRLPAILISLVIAPLSLVLYGVGIDRSWHWIVPTIGLGLLNLAIVQATNVSLVFTIDSYRPVAGELAVTQLAFKSAFGFLLSFYTNPWINISGYANAFGAMAGISGAVILCWVPIYIWGRRIRHATWNWGYIEKFVHWNVDRESSVMVQVMPPIDVDQSIPATSVTVTNIHYAQDKPFHCHVCDKAFGRQDILKRHVLAHNGAESGVKRYKRMSNAAPRVSQACKACAGSKLKCDEDASCRRCLTKGIPCERDTRFTEIGDKTSPDTSIQSTIDQELSIPVLEPSHLSLSEDDFSKFLRGVMTPVEGQESRPIDQADLASINNIYNPLPSHGLLDFRVDGDTRFDDVAMDLWDLPCSPSFYYNGILLEPKASIPVNPEIQLPMSTNNARPTVLGHVAYKESALGTWEPSQNDHLNSNIKALSVLGDSPQDAIQLTSLEVSSQQFKPLSVGLRDQLLLLTLNACKPESKLAIIRAFPHSEILSKLIESFFSHHRVQTDSWIHGPSFEPNQQGAELILTIVNMGTMFADSKILHSLGFALHEVARLSLPVMFEGANSMTRTLWALQAFVLDIEMGLWSGIKRKMEIAESQRQMPFTMLRRGRRFSKAYTAADPPLPEDTGETLQNKWLSWVEQENYNRLVYHCFVIDTQVSIAMSTCPLISFSELKTPLPESSDLWLAKDAEAWKAIYLRQQRQHTRVTLYDYFRNAAEIDSSYDVPFCELVVLSGIWGMVWQCLQSIAVLDKPRHSDPALTLRQQEILQILHRFRVNMMGDEASWQDGPVTMMYHLVYMHLHIPFEEVELFAGKGHQSDARHALSVLLDWTTSPESRKAIWYAGQIIRAAEMFEPGRLRGFYTIALYQANLALWAYAVVSQVKATNKNDSILNNVEMVCLNGPECPLVQRFISRGLPSVAVIQPSAPQHGSSPIRLMDREAVVNYVLGILSANFSHVEAVPPLVENLEQLLDKLGRAEIDV</sequence>